<keyword evidence="1" id="KW-0472">Membrane</keyword>
<reference evidence="3" key="1">
    <citation type="submission" date="2016-10" db="EMBL/GenBank/DDBJ databases">
        <authorList>
            <person name="Varghese N."/>
        </authorList>
    </citation>
    <scope>NUCLEOTIDE SEQUENCE [LARGE SCALE GENOMIC DNA]</scope>
    <source>
        <strain evidence="3">DSM 18820</strain>
    </source>
</reference>
<dbReference type="Proteomes" id="UP000182491">
    <property type="component" value="Unassembled WGS sequence"/>
</dbReference>
<accession>A0A1I7FFY8</accession>
<evidence type="ECO:0000256" key="1">
    <source>
        <dbReference type="SAM" id="Phobius"/>
    </source>
</evidence>
<dbReference type="RefSeq" id="WP_068839173.1">
    <property type="nucleotide sequence ID" value="NZ_BMXC01000001.1"/>
</dbReference>
<feature type="transmembrane region" description="Helical" evidence="1">
    <location>
        <begin position="67"/>
        <end position="85"/>
    </location>
</feature>
<gene>
    <name evidence="2" type="ORF">SAMN04487941_0173</name>
</gene>
<feature type="transmembrane region" description="Helical" evidence="1">
    <location>
        <begin position="40"/>
        <end position="60"/>
    </location>
</feature>
<protein>
    <submittedName>
        <fullName evidence="2">Uncharacterized protein</fullName>
    </submittedName>
</protein>
<proteinExistence type="predicted"/>
<dbReference type="AlphaFoldDB" id="A0A1I7FFY8"/>
<keyword evidence="3" id="KW-1185">Reference proteome</keyword>
<name>A0A1I7FFY8_9BACT</name>
<evidence type="ECO:0000313" key="3">
    <source>
        <dbReference type="Proteomes" id="UP000182491"/>
    </source>
</evidence>
<sequence length="189" mass="21794">MKNPEKFVDDIISLFKYNELIKNASKTPTGFILEQKNPDWISILFLFIFIVLPAIGLMYCDFSVESIILSLVWMVSIGYTLYKAIGADNRVEFDLTTRTVEIQNLNVLTKHLFQRKTIDFNAIESIQIKSVKYISFVTSSSRLIIKTKNNKGYASNEYTSEYVARKLKFIIESIVTKNRKTNSPNKVQL</sequence>
<dbReference type="STRING" id="388950.GCA_001611675_03311"/>
<evidence type="ECO:0000313" key="2">
    <source>
        <dbReference type="EMBL" id="SFU35100.1"/>
    </source>
</evidence>
<organism evidence="2 3">
    <name type="scientific">Pontibacter akesuensis</name>
    <dbReference type="NCBI Taxonomy" id="388950"/>
    <lineage>
        <taxon>Bacteria</taxon>
        <taxon>Pseudomonadati</taxon>
        <taxon>Bacteroidota</taxon>
        <taxon>Cytophagia</taxon>
        <taxon>Cytophagales</taxon>
        <taxon>Hymenobacteraceae</taxon>
        <taxon>Pontibacter</taxon>
    </lineage>
</organism>
<dbReference type="EMBL" id="FPCA01000001">
    <property type="protein sequence ID" value="SFU35100.1"/>
    <property type="molecule type" value="Genomic_DNA"/>
</dbReference>
<keyword evidence="1" id="KW-1133">Transmembrane helix</keyword>
<keyword evidence="1" id="KW-0812">Transmembrane</keyword>